<dbReference type="AlphaFoldDB" id="A0A9W4D1T7"/>
<evidence type="ECO:0000313" key="1">
    <source>
        <dbReference type="EMBL" id="CAD6502758.1"/>
    </source>
</evidence>
<sequence length="201" mass="22369">MTDKDEDVSDEELERRKIISAKRRWEMRQEARLGLPFAIRLPLAATLGALVGASLGLGHGATVTGLRFRAENAHRLPTSPTGWYLYHKSKNYVTALGGIKEGGKMGLRVGMWTAAFFTIENIFDHWRNEKDFLNTTGGGLAVAGGFSWWNSLPRQTAARTARIALFSGLAYGLAQDALRYAKGRRLGYVDFIYRRAKGMSQ</sequence>
<dbReference type="PANTHER" id="PTHR37852:SF1">
    <property type="entry name" value="HIG1 DOMAIN-CONTAINING PROTEIN"/>
    <property type="match status" value="1"/>
</dbReference>
<reference evidence="1" key="1">
    <citation type="submission" date="2020-10" db="EMBL/GenBank/DDBJ databases">
        <authorList>
            <person name="Muller C M."/>
        </authorList>
    </citation>
    <scope>NUCLEOTIDE SEQUENCE</scope>
    <source>
        <strain evidence="1">THUN-12</strain>
    </source>
</reference>
<protein>
    <submittedName>
        <fullName evidence="1">BgTH12-05348</fullName>
    </submittedName>
</protein>
<dbReference type="PANTHER" id="PTHR37852">
    <property type="entry name" value="YALI0B21208P"/>
    <property type="match status" value="1"/>
</dbReference>
<dbReference type="Proteomes" id="UP000683417">
    <property type="component" value="Unassembled WGS sequence"/>
</dbReference>
<comment type="caution">
    <text evidence="1">The sequence shown here is derived from an EMBL/GenBank/DDBJ whole genome shotgun (WGS) entry which is preliminary data.</text>
</comment>
<dbReference type="EMBL" id="CAJHIT010000006">
    <property type="protein sequence ID" value="CAD6502758.1"/>
    <property type="molecule type" value="Genomic_DNA"/>
</dbReference>
<evidence type="ECO:0000313" key="2">
    <source>
        <dbReference type="Proteomes" id="UP000683417"/>
    </source>
</evidence>
<accession>A0A9W4D1T7</accession>
<gene>
    <name evidence="1" type="ORF">BGTH12_LOCUS4116</name>
</gene>
<name>A0A9W4D1T7_BLUGR</name>
<organism evidence="1 2">
    <name type="scientific">Blumeria graminis f. sp. triticale</name>
    <dbReference type="NCBI Taxonomy" id="1689686"/>
    <lineage>
        <taxon>Eukaryota</taxon>
        <taxon>Fungi</taxon>
        <taxon>Dikarya</taxon>
        <taxon>Ascomycota</taxon>
        <taxon>Pezizomycotina</taxon>
        <taxon>Leotiomycetes</taxon>
        <taxon>Erysiphales</taxon>
        <taxon>Erysiphaceae</taxon>
        <taxon>Blumeria</taxon>
    </lineage>
</organism>
<proteinExistence type="predicted"/>